<dbReference type="SMART" id="SM00409">
    <property type="entry name" value="IG"/>
    <property type="match status" value="2"/>
</dbReference>
<dbReference type="EMBL" id="KE525351">
    <property type="protein sequence ID" value="KFB51254.1"/>
    <property type="molecule type" value="Genomic_DNA"/>
</dbReference>
<evidence type="ECO:0000259" key="1">
    <source>
        <dbReference type="PROSITE" id="PS50835"/>
    </source>
</evidence>
<reference evidence="3" key="2">
    <citation type="submission" date="2020-05" db="UniProtKB">
        <authorList>
            <consortium name="EnsemblMetazoa"/>
        </authorList>
    </citation>
    <scope>IDENTIFICATION</scope>
</reference>
<reference evidence="2 4" key="1">
    <citation type="journal article" date="2014" name="BMC Genomics">
        <title>Genome sequence of Anopheles sinensis provides insight into genetics basis of mosquito competence for malaria parasites.</title>
        <authorList>
            <person name="Zhou D."/>
            <person name="Zhang D."/>
            <person name="Ding G."/>
            <person name="Shi L."/>
            <person name="Hou Q."/>
            <person name="Ye Y."/>
            <person name="Xu Y."/>
            <person name="Zhou H."/>
            <person name="Xiong C."/>
            <person name="Li S."/>
            <person name="Yu J."/>
            <person name="Hong S."/>
            <person name="Yu X."/>
            <person name="Zou P."/>
            <person name="Chen C."/>
            <person name="Chang X."/>
            <person name="Wang W."/>
            <person name="Lv Y."/>
            <person name="Sun Y."/>
            <person name="Ma L."/>
            <person name="Shen B."/>
            <person name="Zhu C."/>
        </authorList>
    </citation>
    <scope>NUCLEOTIDE SEQUENCE [LARGE SCALE GENOMIC DNA]</scope>
</reference>
<dbReference type="InterPro" id="IPR007110">
    <property type="entry name" value="Ig-like_dom"/>
</dbReference>
<dbReference type="PANTHER" id="PTHR23279">
    <property type="entry name" value="DEFECTIVE PROBOSCIS EXTENSION RESPONSE DPR -RELATED"/>
    <property type="match status" value="1"/>
</dbReference>
<dbReference type="InterPro" id="IPR013098">
    <property type="entry name" value="Ig_I-set"/>
</dbReference>
<dbReference type="OrthoDB" id="8049355at2759"/>
<dbReference type="Pfam" id="PF07679">
    <property type="entry name" value="I-set"/>
    <property type="match status" value="1"/>
</dbReference>
<sequence length="412" mass="45968">MEPPLGGRPVGGHLKFNSNYLALQLIKQHRVGYSAINFFPGLSNFPIVPRRPQNSNISNGGRRRLEVCNRFDSVECTKLPAARVCPLHNKRRSTRSVADCVANTTAAVVNVALAKFGKPEQTHVTEIGLAKASRRREKTSEKKEKDDYVTGDISTSLALSKLNSGATFFAGPYLDGSGVSNVTTQIGTHAYLPCKVKQLGNKSVSWVRVRDDHILTVDRMTFIADERFQSFYVESSGVWTLQIKYVQARDAGIYECQVSTEPKISARVHLHVVVPRTELIGDSDRYVKAGSAVILRCVVRGALEPPSYIIWYHGTQQIFTESRRGWKTQLDRGAPDLDGDIHSTIGSLIIESTRKKDSGNYSCSPSNSPPITVSLHVINGRSSPTWSVHMYWRRKILSPPEDRVELHLHIRY</sequence>
<dbReference type="InterPro" id="IPR003599">
    <property type="entry name" value="Ig_sub"/>
</dbReference>
<accession>A0A084WM10</accession>
<evidence type="ECO:0000313" key="3">
    <source>
        <dbReference type="EnsemblMetazoa" id="ASIC019299-PA"/>
    </source>
</evidence>
<dbReference type="InterPro" id="IPR013783">
    <property type="entry name" value="Ig-like_fold"/>
</dbReference>
<dbReference type="PANTHER" id="PTHR23279:SF21">
    <property type="entry name" value="DEFECTIVE PROBOSCIS EXTENSION RESPONSE 11, ISOFORM B-RELATED"/>
    <property type="match status" value="1"/>
</dbReference>
<evidence type="ECO:0000313" key="2">
    <source>
        <dbReference type="EMBL" id="KFB51254.1"/>
    </source>
</evidence>
<dbReference type="Pfam" id="PF13927">
    <property type="entry name" value="Ig_3"/>
    <property type="match status" value="1"/>
</dbReference>
<keyword evidence="4" id="KW-1185">Reference proteome</keyword>
<feature type="domain" description="Ig-like" evidence="1">
    <location>
        <begin position="275"/>
        <end position="374"/>
    </location>
</feature>
<gene>
    <name evidence="2" type="ORF">ZHAS_00019299</name>
</gene>
<protein>
    <submittedName>
        <fullName evidence="2">AGAP011128-PA-like protein</fullName>
    </submittedName>
</protein>
<dbReference type="VEuPathDB" id="VectorBase:ASIS021320"/>
<evidence type="ECO:0000313" key="4">
    <source>
        <dbReference type="Proteomes" id="UP000030765"/>
    </source>
</evidence>
<dbReference type="AlphaFoldDB" id="A0A084WM10"/>
<dbReference type="FunFam" id="2.60.40.10:FF:000129">
    <property type="entry name" value="CLUMA_CG018772, isoform A"/>
    <property type="match status" value="1"/>
</dbReference>
<dbReference type="InterPro" id="IPR037448">
    <property type="entry name" value="Zig-8"/>
</dbReference>
<dbReference type="PROSITE" id="PS50835">
    <property type="entry name" value="IG_LIKE"/>
    <property type="match status" value="2"/>
</dbReference>
<organism evidence="2">
    <name type="scientific">Anopheles sinensis</name>
    <name type="common">Mosquito</name>
    <dbReference type="NCBI Taxonomy" id="74873"/>
    <lineage>
        <taxon>Eukaryota</taxon>
        <taxon>Metazoa</taxon>
        <taxon>Ecdysozoa</taxon>
        <taxon>Arthropoda</taxon>
        <taxon>Hexapoda</taxon>
        <taxon>Insecta</taxon>
        <taxon>Pterygota</taxon>
        <taxon>Neoptera</taxon>
        <taxon>Endopterygota</taxon>
        <taxon>Diptera</taxon>
        <taxon>Nematocera</taxon>
        <taxon>Culicoidea</taxon>
        <taxon>Culicidae</taxon>
        <taxon>Anophelinae</taxon>
        <taxon>Anopheles</taxon>
    </lineage>
</organism>
<dbReference type="GO" id="GO:0050808">
    <property type="term" value="P:synapse organization"/>
    <property type="evidence" value="ECO:0007669"/>
    <property type="project" value="TreeGrafter"/>
</dbReference>
<feature type="domain" description="Ig-like" evidence="1">
    <location>
        <begin position="172"/>
        <end position="269"/>
    </location>
</feature>
<dbReference type="GO" id="GO:0032589">
    <property type="term" value="C:neuron projection membrane"/>
    <property type="evidence" value="ECO:0007669"/>
    <property type="project" value="TreeGrafter"/>
</dbReference>
<dbReference type="SMART" id="SM00408">
    <property type="entry name" value="IGc2"/>
    <property type="match status" value="2"/>
</dbReference>
<dbReference type="CDD" id="cd00096">
    <property type="entry name" value="Ig"/>
    <property type="match status" value="2"/>
</dbReference>
<dbReference type="SUPFAM" id="SSF48726">
    <property type="entry name" value="Immunoglobulin"/>
    <property type="match status" value="2"/>
</dbReference>
<dbReference type="InterPro" id="IPR003598">
    <property type="entry name" value="Ig_sub2"/>
</dbReference>
<dbReference type="STRING" id="74873.A0A084WM10"/>
<dbReference type="Proteomes" id="UP000030765">
    <property type="component" value="Unassembled WGS sequence"/>
</dbReference>
<name>A0A084WM10_ANOSI</name>
<dbReference type="EnsemblMetazoa" id="ASIC019299-RA">
    <property type="protein sequence ID" value="ASIC019299-PA"/>
    <property type="gene ID" value="ASIC019299"/>
</dbReference>
<dbReference type="InterPro" id="IPR036179">
    <property type="entry name" value="Ig-like_dom_sf"/>
</dbReference>
<dbReference type="FunFam" id="2.60.40.10:FF:001026">
    <property type="entry name" value="Uncharacterized protein, isoform B"/>
    <property type="match status" value="1"/>
</dbReference>
<proteinExistence type="predicted"/>
<dbReference type="VEuPathDB" id="VectorBase:ASIC019299"/>
<dbReference type="EMBL" id="ATLV01024348">
    <property type="status" value="NOT_ANNOTATED_CDS"/>
    <property type="molecule type" value="Genomic_DNA"/>
</dbReference>
<dbReference type="Gene3D" id="2.60.40.10">
    <property type="entry name" value="Immunoglobulins"/>
    <property type="match status" value="2"/>
</dbReference>